<evidence type="ECO:0000259" key="2">
    <source>
        <dbReference type="Pfam" id="PF13439"/>
    </source>
</evidence>
<dbReference type="InterPro" id="IPR028098">
    <property type="entry name" value="Glyco_trans_4-like_N"/>
</dbReference>
<dbReference type="Gene3D" id="3.40.50.2000">
    <property type="entry name" value="Glycogen Phosphorylase B"/>
    <property type="match status" value="2"/>
</dbReference>
<dbReference type="EMBL" id="CP021434">
    <property type="protein sequence ID" value="ARU62858.1"/>
    <property type="molecule type" value="Genomic_DNA"/>
</dbReference>
<evidence type="ECO:0000313" key="4">
    <source>
        <dbReference type="Proteomes" id="UP000195437"/>
    </source>
</evidence>
<gene>
    <name evidence="3" type="ORF">CBW65_19155</name>
</gene>
<reference evidence="4" key="1">
    <citation type="submission" date="2017-05" db="EMBL/GenBank/DDBJ databases">
        <authorList>
            <person name="Sung H."/>
        </authorList>
    </citation>
    <scope>NUCLEOTIDE SEQUENCE [LARGE SCALE GENOMIC DNA]</scope>
    <source>
        <strain evidence="4">AR23208</strain>
    </source>
</reference>
<organism evidence="3 4">
    <name type="scientific">Tumebacillus avium</name>
    <dbReference type="NCBI Taxonomy" id="1903704"/>
    <lineage>
        <taxon>Bacteria</taxon>
        <taxon>Bacillati</taxon>
        <taxon>Bacillota</taxon>
        <taxon>Bacilli</taxon>
        <taxon>Bacillales</taxon>
        <taxon>Alicyclobacillaceae</taxon>
        <taxon>Tumebacillus</taxon>
    </lineage>
</organism>
<dbReference type="SUPFAM" id="SSF53756">
    <property type="entry name" value="UDP-Glycosyltransferase/glycogen phosphorylase"/>
    <property type="match status" value="1"/>
</dbReference>
<name>A0A1Y0IQK5_9BACL</name>
<dbReference type="PANTHER" id="PTHR45947:SF3">
    <property type="entry name" value="SULFOQUINOVOSYL TRANSFERASE SQD2"/>
    <property type="match status" value="1"/>
</dbReference>
<dbReference type="InterPro" id="IPR001296">
    <property type="entry name" value="Glyco_trans_1"/>
</dbReference>
<feature type="domain" description="Glycosyltransferase subfamily 4-like N-terminal" evidence="2">
    <location>
        <begin position="15"/>
        <end position="175"/>
    </location>
</feature>
<dbReference type="OrthoDB" id="9795068at2"/>
<dbReference type="GO" id="GO:0016757">
    <property type="term" value="F:glycosyltransferase activity"/>
    <property type="evidence" value="ECO:0007669"/>
    <property type="project" value="InterPro"/>
</dbReference>
<dbReference type="Pfam" id="PF13439">
    <property type="entry name" value="Glyco_transf_4"/>
    <property type="match status" value="1"/>
</dbReference>
<protein>
    <recommendedName>
        <fullName evidence="5">Glycosyl transferase family 1</fullName>
    </recommendedName>
</protein>
<evidence type="ECO:0000313" key="3">
    <source>
        <dbReference type="EMBL" id="ARU62858.1"/>
    </source>
</evidence>
<feature type="domain" description="Glycosyl transferase family 1" evidence="1">
    <location>
        <begin position="187"/>
        <end position="339"/>
    </location>
</feature>
<dbReference type="CDD" id="cd03801">
    <property type="entry name" value="GT4_PimA-like"/>
    <property type="match status" value="1"/>
</dbReference>
<proteinExistence type="predicted"/>
<accession>A0A1Y0IQK5</accession>
<dbReference type="KEGG" id="tum:CBW65_19155"/>
<dbReference type="AlphaFoldDB" id="A0A1Y0IQK5"/>
<dbReference type="PANTHER" id="PTHR45947">
    <property type="entry name" value="SULFOQUINOVOSYL TRANSFERASE SQD2"/>
    <property type="match status" value="1"/>
</dbReference>
<dbReference type="RefSeq" id="WP_087458208.1">
    <property type="nucleotide sequence ID" value="NZ_CP021434.1"/>
</dbReference>
<keyword evidence="4" id="KW-1185">Reference proteome</keyword>
<dbReference type="InterPro" id="IPR050194">
    <property type="entry name" value="Glycosyltransferase_grp1"/>
</dbReference>
<sequence length="370" mass="41191">MRIFVLSNEFHPLIIGGLGIVATELAQRLASDESSQITVLTKGPKRYGQVKTHNNLKVVRFPRHSNYTSQTHFYAEPITRWLLEQRDAPPDLMHVHSVQCQELALHLKSKWDIPLVYTCHSLVRHEKSTLARDELARRQELLLDAADHITVPSPWLQQEIPCQEKITVIPNGVTLSTAQHRAPLHHLLFVGRLVRAKGIEELLHALALLRQGNPAVQLTVIGSGSERYTLYLHRLCEHLGLTGAVRWLGARTHSEVQRAYRAAGAVMVPSHSESFGLVALEALAAGVPLVSTQSGGLEHYVDETTASVISAPEPQRIAAAVKSMWQQPEQTAKRQEAGRGVAARFDWSEIAYRYGALFRALISERGSRNA</sequence>
<dbReference type="Proteomes" id="UP000195437">
    <property type="component" value="Chromosome"/>
</dbReference>
<evidence type="ECO:0000259" key="1">
    <source>
        <dbReference type="Pfam" id="PF00534"/>
    </source>
</evidence>
<dbReference type="Pfam" id="PF00534">
    <property type="entry name" value="Glycos_transf_1"/>
    <property type="match status" value="1"/>
</dbReference>
<evidence type="ECO:0008006" key="5">
    <source>
        <dbReference type="Google" id="ProtNLM"/>
    </source>
</evidence>